<dbReference type="RefSeq" id="XP_017021177.1">
    <property type="nucleotide sequence ID" value="XM_017165688.3"/>
</dbReference>
<gene>
    <name evidence="2" type="primary">LOC108073899</name>
</gene>
<dbReference type="Proteomes" id="UP001652661">
    <property type="component" value="Chromosome 3L"/>
</dbReference>
<keyword evidence="1" id="KW-1185">Reference proteome</keyword>
<sequence>MNQDDDIPTIPEEVVDYLRKLRKRERQLLYKKKFLKTRFLDMGDRLKLLQGRNEDLPCMVSAKNVYQLSTVRLVRENLVSMLSATSEDYVKCYLELSLVQRSLSEDLQTIRRNLEQDQMQTNSIEQN</sequence>
<dbReference type="AlphaFoldDB" id="A0A6P4HXS8"/>
<dbReference type="OrthoDB" id="7848512at2759"/>
<protein>
    <submittedName>
        <fullName evidence="2">Uncharacterized protein</fullName>
    </submittedName>
</protein>
<organism evidence="1 2">
    <name type="scientific">Drosophila kikkawai</name>
    <name type="common">Fruit fly</name>
    <dbReference type="NCBI Taxonomy" id="30033"/>
    <lineage>
        <taxon>Eukaryota</taxon>
        <taxon>Metazoa</taxon>
        <taxon>Ecdysozoa</taxon>
        <taxon>Arthropoda</taxon>
        <taxon>Hexapoda</taxon>
        <taxon>Insecta</taxon>
        <taxon>Pterygota</taxon>
        <taxon>Neoptera</taxon>
        <taxon>Endopterygota</taxon>
        <taxon>Diptera</taxon>
        <taxon>Brachycera</taxon>
        <taxon>Muscomorpha</taxon>
        <taxon>Ephydroidea</taxon>
        <taxon>Drosophilidae</taxon>
        <taxon>Drosophila</taxon>
        <taxon>Sophophora</taxon>
    </lineage>
</organism>
<accession>A0A6P4HXS8</accession>
<name>A0A6P4HXS8_DROKI</name>
<evidence type="ECO:0000313" key="2">
    <source>
        <dbReference type="RefSeq" id="XP_017021177.1"/>
    </source>
</evidence>
<dbReference type="GeneID" id="108073899"/>
<evidence type="ECO:0000313" key="1">
    <source>
        <dbReference type="Proteomes" id="UP001652661"/>
    </source>
</evidence>
<proteinExistence type="predicted"/>
<reference evidence="2" key="1">
    <citation type="submission" date="2025-08" db="UniProtKB">
        <authorList>
            <consortium name="RefSeq"/>
        </authorList>
    </citation>
    <scope>IDENTIFICATION</scope>
    <source>
        <strain evidence="2">14028-0561.14</strain>
        <tissue evidence="2">Whole fly</tissue>
    </source>
</reference>